<evidence type="ECO:0000256" key="4">
    <source>
        <dbReference type="SAM" id="MobiDB-lite"/>
    </source>
</evidence>
<dbReference type="InterPro" id="IPR002669">
    <property type="entry name" value="UreD"/>
</dbReference>
<keyword evidence="3" id="KW-0963">Cytoplasm</keyword>
<evidence type="ECO:0000256" key="3">
    <source>
        <dbReference type="HAMAP-Rule" id="MF_01384"/>
    </source>
</evidence>
<feature type="region of interest" description="Disordered" evidence="4">
    <location>
        <begin position="1"/>
        <end position="36"/>
    </location>
</feature>
<dbReference type="EMBL" id="NRRL01000005">
    <property type="protein sequence ID" value="MBK1667297.1"/>
    <property type="molecule type" value="Genomic_DNA"/>
</dbReference>
<feature type="compositionally biased region" description="Low complexity" evidence="4">
    <location>
        <begin position="25"/>
        <end position="36"/>
    </location>
</feature>
<dbReference type="HAMAP" id="MF_01384">
    <property type="entry name" value="UreD"/>
    <property type="match status" value="1"/>
</dbReference>
<evidence type="ECO:0000256" key="2">
    <source>
        <dbReference type="ARBA" id="ARBA00023186"/>
    </source>
</evidence>
<sequence length="308" mass="31834">MDEQATEAAAPPPTAGADAVRDAARAGPRPTTAPLARSIGGCRLAFDLAHGGTRLKTRDQRAPARLLTPRDRAVGIAGATLVNEAGGLAGGDRLEHAVELGAGAAAVVTGQAAEKVYRSTGPASVLSTDLQVGADGWLEWLPQETIVFDRAHLSRRTSASLAASGRLLAGELTVLGRTARGERTDHGRLLETWRVHRDGRLAWADGLRLAPPNTALDAAAGFDGCPALATLIYAGPDAGDRLPVAREILAGHRGTEVRAGVTQVAGLLLVRVLAPTGAALRRTVAGFWADFRAAAAGLPARVPAAWHT</sequence>
<name>A0ABS1DBJ8_9PROT</name>
<keyword evidence="3" id="KW-0996">Nickel insertion</keyword>
<comment type="function">
    <text evidence="3">Required for maturation of urease via the functional incorporation of the urease nickel metallocenter.</text>
</comment>
<reference evidence="5 6" key="1">
    <citation type="journal article" date="2020" name="Microorganisms">
        <title>Osmotic Adaptation and Compatible Solute Biosynthesis of Phototrophic Bacteria as Revealed from Genome Analyses.</title>
        <authorList>
            <person name="Imhoff J.F."/>
            <person name="Rahn T."/>
            <person name="Kunzel S."/>
            <person name="Keller A."/>
            <person name="Neulinger S.C."/>
        </authorList>
    </citation>
    <scope>NUCLEOTIDE SEQUENCE [LARGE SCALE GENOMIC DNA]</scope>
    <source>
        <strain evidence="5 6">DSM 9895</strain>
    </source>
</reference>
<dbReference type="PANTHER" id="PTHR33643">
    <property type="entry name" value="UREASE ACCESSORY PROTEIN D"/>
    <property type="match status" value="1"/>
</dbReference>
<keyword evidence="6" id="KW-1185">Reference proteome</keyword>
<organism evidence="5 6">
    <name type="scientific">Rhodovibrio sodomensis</name>
    <dbReference type="NCBI Taxonomy" id="1088"/>
    <lineage>
        <taxon>Bacteria</taxon>
        <taxon>Pseudomonadati</taxon>
        <taxon>Pseudomonadota</taxon>
        <taxon>Alphaproteobacteria</taxon>
        <taxon>Rhodospirillales</taxon>
        <taxon>Rhodovibrionaceae</taxon>
        <taxon>Rhodovibrio</taxon>
    </lineage>
</organism>
<evidence type="ECO:0000313" key="6">
    <source>
        <dbReference type="Proteomes" id="UP001296873"/>
    </source>
</evidence>
<keyword evidence="2 3" id="KW-0143">Chaperone</keyword>
<comment type="caution">
    <text evidence="5">The sequence shown here is derived from an EMBL/GenBank/DDBJ whole genome shotgun (WGS) entry which is preliminary data.</text>
</comment>
<evidence type="ECO:0000256" key="1">
    <source>
        <dbReference type="ARBA" id="ARBA00007177"/>
    </source>
</evidence>
<dbReference type="RefSeq" id="WP_200339357.1">
    <property type="nucleotide sequence ID" value="NZ_NRRL01000005.1"/>
</dbReference>
<comment type="subcellular location">
    <subcellularLocation>
        <location evidence="3">Cytoplasm</location>
    </subcellularLocation>
</comment>
<dbReference type="Proteomes" id="UP001296873">
    <property type="component" value="Unassembled WGS sequence"/>
</dbReference>
<comment type="similarity">
    <text evidence="1 3">Belongs to the UreD family.</text>
</comment>
<accession>A0ABS1DBJ8</accession>
<dbReference type="PANTHER" id="PTHR33643:SF1">
    <property type="entry name" value="UREASE ACCESSORY PROTEIN D"/>
    <property type="match status" value="1"/>
</dbReference>
<gene>
    <name evidence="3" type="primary">ureD</name>
    <name evidence="5" type="ORF">CKO28_04470</name>
</gene>
<dbReference type="Pfam" id="PF01774">
    <property type="entry name" value="UreD"/>
    <property type="match status" value="1"/>
</dbReference>
<protein>
    <recommendedName>
        <fullName evidence="3">Urease accessory protein UreD</fullName>
    </recommendedName>
</protein>
<comment type="subunit">
    <text evidence="3">UreD, UreF and UreG form a complex that acts as a GTP-hydrolysis-dependent molecular chaperone, activating the urease apoprotein by helping to assemble the nickel containing metallocenter of UreC. The UreE protein probably delivers the nickel.</text>
</comment>
<evidence type="ECO:0000313" key="5">
    <source>
        <dbReference type="EMBL" id="MBK1667297.1"/>
    </source>
</evidence>
<proteinExistence type="inferred from homology"/>